<keyword evidence="4" id="KW-1003">Cell membrane</keyword>
<protein>
    <submittedName>
        <fullName evidence="9">Enterobactin ABC transporter permease</fullName>
    </submittedName>
</protein>
<reference evidence="9" key="2">
    <citation type="submission" date="2020-09" db="EMBL/GenBank/DDBJ databases">
        <authorList>
            <person name="Sun Q."/>
            <person name="Zhou Y."/>
        </authorList>
    </citation>
    <scope>NUCLEOTIDE SEQUENCE</scope>
    <source>
        <strain evidence="9">CGMCC 1.15493</strain>
    </source>
</reference>
<dbReference type="GO" id="GO:0022857">
    <property type="term" value="F:transmembrane transporter activity"/>
    <property type="evidence" value="ECO:0007669"/>
    <property type="project" value="InterPro"/>
</dbReference>
<feature type="transmembrane region" description="Helical" evidence="8">
    <location>
        <begin position="221"/>
        <end position="238"/>
    </location>
</feature>
<reference evidence="9" key="1">
    <citation type="journal article" date="2014" name="Int. J. Syst. Evol. Microbiol.">
        <title>Complete genome sequence of Corynebacterium casei LMG S-19264T (=DSM 44701T), isolated from a smear-ripened cheese.</title>
        <authorList>
            <consortium name="US DOE Joint Genome Institute (JGI-PGF)"/>
            <person name="Walter F."/>
            <person name="Albersmeier A."/>
            <person name="Kalinowski J."/>
            <person name="Ruckert C."/>
        </authorList>
    </citation>
    <scope>NUCLEOTIDE SEQUENCE</scope>
    <source>
        <strain evidence="9">CGMCC 1.15493</strain>
    </source>
</reference>
<feature type="transmembrane region" description="Helical" evidence="8">
    <location>
        <begin position="134"/>
        <end position="159"/>
    </location>
</feature>
<evidence type="ECO:0000256" key="6">
    <source>
        <dbReference type="ARBA" id="ARBA00022989"/>
    </source>
</evidence>
<dbReference type="GO" id="GO:0033214">
    <property type="term" value="P:siderophore-iron import into cell"/>
    <property type="evidence" value="ECO:0007669"/>
    <property type="project" value="TreeGrafter"/>
</dbReference>
<dbReference type="PANTHER" id="PTHR30472">
    <property type="entry name" value="FERRIC ENTEROBACTIN TRANSPORT SYSTEM PERMEASE PROTEIN"/>
    <property type="match status" value="1"/>
</dbReference>
<keyword evidence="7 8" id="KW-0472">Membrane</keyword>
<dbReference type="AlphaFoldDB" id="A0A917DDE9"/>
<evidence type="ECO:0000313" key="10">
    <source>
        <dbReference type="Proteomes" id="UP000613160"/>
    </source>
</evidence>
<comment type="subcellular location">
    <subcellularLocation>
        <location evidence="1">Cell membrane</location>
        <topology evidence="1">Multi-pass membrane protein</topology>
    </subcellularLocation>
</comment>
<feature type="transmembrane region" description="Helical" evidence="8">
    <location>
        <begin position="182"/>
        <end position="200"/>
    </location>
</feature>
<evidence type="ECO:0000313" key="9">
    <source>
        <dbReference type="EMBL" id="GGD28555.1"/>
    </source>
</evidence>
<evidence type="ECO:0000256" key="8">
    <source>
        <dbReference type="SAM" id="Phobius"/>
    </source>
</evidence>
<dbReference type="InterPro" id="IPR000522">
    <property type="entry name" value="ABC_transptr_permease_BtuC"/>
</dbReference>
<keyword evidence="5 8" id="KW-0812">Transmembrane</keyword>
<keyword evidence="6 8" id="KW-1133">Transmembrane helix</keyword>
<comment type="caution">
    <text evidence="9">The sequence shown here is derived from an EMBL/GenBank/DDBJ whole genome shotgun (WGS) entry which is preliminary data.</text>
</comment>
<dbReference type="SUPFAM" id="SSF81345">
    <property type="entry name" value="ABC transporter involved in vitamin B12 uptake, BtuC"/>
    <property type="match status" value="1"/>
</dbReference>
<name>A0A917DDE9_9HYPH</name>
<evidence type="ECO:0000256" key="3">
    <source>
        <dbReference type="ARBA" id="ARBA00022448"/>
    </source>
</evidence>
<sequence length="320" mass="34257">MPPRSLSPSLRITLLALAGLVVVALFMTIGANGSWSFVLPFRGTKVAAMILVGTAIAVSTLLFQTVTANRILTPSIMGLDQLYVLIQTCLVFLAGAAGLTLLGPRWLFVLEIAAMVGFSLLLFRALFSGSVRDLHLLVLVGIVFGLLFRSLSGFLARIIDPNDFVVLQDALFANFNSVDQELLAISAIAVGLVLVLVWRMRHVLDVLALGREATINLGVEHRRMVALVLVLVAILVSVSTALVGPVTFFGLLVVSIAYQITGSEKHRHLLPVASLLGAVTLLAGQLVLERVFALGTALGIVIEFAGGLMFIWLLLKGKVR</sequence>
<dbReference type="EMBL" id="BMJJ01000009">
    <property type="protein sequence ID" value="GGD28555.1"/>
    <property type="molecule type" value="Genomic_DNA"/>
</dbReference>
<feature type="transmembrane region" description="Helical" evidence="8">
    <location>
        <begin position="108"/>
        <end position="127"/>
    </location>
</feature>
<keyword evidence="10" id="KW-1185">Reference proteome</keyword>
<feature type="transmembrane region" description="Helical" evidence="8">
    <location>
        <begin position="43"/>
        <end position="62"/>
    </location>
</feature>
<comment type="similarity">
    <text evidence="2">Belongs to the binding-protein-dependent transport system permease family. FecCD subfamily.</text>
</comment>
<dbReference type="Proteomes" id="UP000613160">
    <property type="component" value="Unassembled WGS sequence"/>
</dbReference>
<evidence type="ECO:0000256" key="1">
    <source>
        <dbReference type="ARBA" id="ARBA00004651"/>
    </source>
</evidence>
<dbReference type="Gene3D" id="1.10.3470.10">
    <property type="entry name" value="ABC transporter involved in vitamin B12 uptake, BtuC"/>
    <property type="match status" value="1"/>
</dbReference>
<organism evidence="9 10">
    <name type="scientific">Aureimonas glaciei</name>
    <dbReference type="NCBI Taxonomy" id="1776957"/>
    <lineage>
        <taxon>Bacteria</taxon>
        <taxon>Pseudomonadati</taxon>
        <taxon>Pseudomonadota</taxon>
        <taxon>Alphaproteobacteria</taxon>
        <taxon>Hyphomicrobiales</taxon>
        <taxon>Aurantimonadaceae</taxon>
        <taxon>Aureimonas</taxon>
    </lineage>
</organism>
<dbReference type="Pfam" id="PF01032">
    <property type="entry name" value="FecCD"/>
    <property type="match status" value="1"/>
</dbReference>
<feature type="transmembrane region" description="Helical" evidence="8">
    <location>
        <begin position="82"/>
        <end position="102"/>
    </location>
</feature>
<evidence type="ECO:0000256" key="7">
    <source>
        <dbReference type="ARBA" id="ARBA00023136"/>
    </source>
</evidence>
<dbReference type="PANTHER" id="PTHR30472:SF19">
    <property type="entry name" value="PETROBACTIN IMPORT SYSTEM PERMEASE PROTEIN YCLO"/>
    <property type="match status" value="1"/>
</dbReference>
<dbReference type="InterPro" id="IPR037294">
    <property type="entry name" value="ABC_BtuC-like"/>
</dbReference>
<proteinExistence type="inferred from homology"/>
<feature type="transmembrane region" description="Helical" evidence="8">
    <location>
        <begin position="12"/>
        <end position="31"/>
    </location>
</feature>
<evidence type="ECO:0000256" key="2">
    <source>
        <dbReference type="ARBA" id="ARBA00007935"/>
    </source>
</evidence>
<keyword evidence="3" id="KW-0813">Transport</keyword>
<evidence type="ECO:0000256" key="5">
    <source>
        <dbReference type="ARBA" id="ARBA00022692"/>
    </source>
</evidence>
<feature type="transmembrane region" description="Helical" evidence="8">
    <location>
        <begin position="268"/>
        <end position="288"/>
    </location>
</feature>
<evidence type="ECO:0000256" key="4">
    <source>
        <dbReference type="ARBA" id="ARBA00022475"/>
    </source>
</evidence>
<dbReference type="GO" id="GO:0005886">
    <property type="term" value="C:plasma membrane"/>
    <property type="evidence" value="ECO:0007669"/>
    <property type="project" value="UniProtKB-SubCell"/>
</dbReference>
<accession>A0A917DDE9</accession>
<gene>
    <name evidence="9" type="ORF">GCM10011335_34690</name>
</gene>
<feature type="transmembrane region" description="Helical" evidence="8">
    <location>
        <begin position="294"/>
        <end position="315"/>
    </location>
</feature>
<dbReference type="RefSeq" id="WP_244640288.1">
    <property type="nucleotide sequence ID" value="NZ_BMJJ01000009.1"/>
</dbReference>